<evidence type="ECO:0000256" key="1">
    <source>
        <dbReference type="ARBA" id="ARBA00023015"/>
    </source>
</evidence>
<dbReference type="PANTHER" id="PTHR47431">
    <property type="entry name" value="ZN(II)2CYS6 TRANSCRIPTION FACTOR (EUROFUNG)-RELATED"/>
    <property type="match status" value="1"/>
</dbReference>
<proteinExistence type="predicted"/>
<dbReference type="SUPFAM" id="SSF57701">
    <property type="entry name" value="Zn2/Cys6 DNA-binding domain"/>
    <property type="match status" value="1"/>
</dbReference>
<dbReference type="GO" id="GO:0008270">
    <property type="term" value="F:zinc ion binding"/>
    <property type="evidence" value="ECO:0007669"/>
    <property type="project" value="InterPro"/>
</dbReference>
<evidence type="ECO:0000259" key="5">
    <source>
        <dbReference type="PROSITE" id="PS50048"/>
    </source>
</evidence>
<dbReference type="Proteomes" id="UP000184073">
    <property type="component" value="Unassembled WGS sequence"/>
</dbReference>
<dbReference type="PROSITE" id="PS50048">
    <property type="entry name" value="ZN2_CY6_FUNGAL_2"/>
    <property type="match status" value="1"/>
</dbReference>
<dbReference type="GeneID" id="63729625"/>
<organism evidence="6 7">
    <name type="scientific">Aspergillus versicolor CBS 583.65</name>
    <dbReference type="NCBI Taxonomy" id="1036611"/>
    <lineage>
        <taxon>Eukaryota</taxon>
        <taxon>Fungi</taxon>
        <taxon>Dikarya</taxon>
        <taxon>Ascomycota</taxon>
        <taxon>Pezizomycotina</taxon>
        <taxon>Eurotiomycetes</taxon>
        <taxon>Eurotiomycetidae</taxon>
        <taxon>Eurotiales</taxon>
        <taxon>Aspergillaceae</taxon>
        <taxon>Aspergillus</taxon>
        <taxon>Aspergillus subgen. Nidulantes</taxon>
    </lineage>
</organism>
<dbReference type="Gene3D" id="4.10.240.10">
    <property type="entry name" value="Zn(2)-C6 fungal-type DNA-binding domain"/>
    <property type="match status" value="1"/>
</dbReference>
<dbReference type="STRING" id="1036611.A0A1L9P684"/>
<dbReference type="RefSeq" id="XP_040662765.1">
    <property type="nucleotide sequence ID" value="XM_040814114.1"/>
</dbReference>
<protein>
    <recommendedName>
        <fullName evidence="5">Zn(2)-C6 fungal-type domain-containing protein</fullName>
    </recommendedName>
</protein>
<dbReference type="Pfam" id="PF00172">
    <property type="entry name" value="Zn_clus"/>
    <property type="match status" value="1"/>
</dbReference>
<dbReference type="OrthoDB" id="2123952at2759"/>
<evidence type="ECO:0000313" key="6">
    <source>
        <dbReference type="EMBL" id="OJI97002.1"/>
    </source>
</evidence>
<keyword evidence="7" id="KW-1185">Reference proteome</keyword>
<keyword evidence="4" id="KW-0539">Nucleus</keyword>
<accession>A0A1L9P684</accession>
<keyword evidence="1" id="KW-0805">Transcription regulation</keyword>
<dbReference type="InterPro" id="IPR036864">
    <property type="entry name" value="Zn2-C6_fun-type_DNA-bd_sf"/>
</dbReference>
<dbReference type="PANTHER" id="PTHR47431:SF5">
    <property type="entry name" value="ZN(II)2CYS6 TRANSCRIPTION FACTOR (EUROFUNG)"/>
    <property type="match status" value="1"/>
</dbReference>
<feature type="domain" description="Zn(2)-C6 fungal-type" evidence="5">
    <location>
        <begin position="8"/>
        <end position="37"/>
    </location>
</feature>
<dbReference type="GO" id="GO:0000981">
    <property type="term" value="F:DNA-binding transcription factor activity, RNA polymerase II-specific"/>
    <property type="evidence" value="ECO:0007669"/>
    <property type="project" value="InterPro"/>
</dbReference>
<dbReference type="SMART" id="SM00066">
    <property type="entry name" value="GAL4"/>
    <property type="match status" value="1"/>
</dbReference>
<evidence type="ECO:0000256" key="3">
    <source>
        <dbReference type="ARBA" id="ARBA00023163"/>
    </source>
</evidence>
<dbReference type="VEuPathDB" id="FungiDB:ASPVEDRAFT_49075"/>
<name>A0A1L9P684_ASPVE</name>
<dbReference type="PROSITE" id="PS00463">
    <property type="entry name" value="ZN2_CY6_FUNGAL_1"/>
    <property type="match status" value="1"/>
</dbReference>
<dbReference type="GO" id="GO:0003677">
    <property type="term" value="F:DNA binding"/>
    <property type="evidence" value="ECO:0007669"/>
    <property type="project" value="UniProtKB-KW"/>
</dbReference>
<sequence length="635" mass="70450">MPRPVKLACLPCRASKTRCNGQKPCSSCIIRREECRYQPSRRGGARRGPVAAEELARKRALRQENKLVDNYRQEPDLPAHSQPSTFSPISPVQSGLPSSLSLENCSIGIPSPLSGFVQEILDPDLPTQSLRAYRCDQDLINAYYIFIHPYFPLLPPPAAAQFEDKYVDLKVHSPYASASSLPYWPTSPLGLSLAAILTLIPPEESHTTGDAVAVRQSYADLYARSALESLEDSLGTSSHTNLADGPRSTLHHLVPRKMEPVLAVALLSIYEYCQRGNVSKMRVRANQALTSAMDLSLHIETSQTGCLDAHRRCWWATMFLVYHSSLMNASPPLITFDDIRITTIFPEFRGCREPWPLLVNAQAALLRSCCIGRNLIQEASCPLPSSLRDEIQALDALILDLAAEVDRFRCVTNYQGAEADASRNLWAISNALIHTSRLTLHRVRAFPDQPVFLTNPSHDYLAVDTQGMHLSPSRIHELNSLFPFTEQESVRICLHSSLVVSRVFHRLPSPNPSYSDSTVDVSAAPVSWTAARPLSSPRSVPYMAACQLQSFYALAMVLWRVRTAMYSGAISSYLYLLDRPSVTTETQDAERLVEEVQGGMEVLGRSIRADADGGFGGVGGMLREVERVYEMTMMD</sequence>
<evidence type="ECO:0000256" key="4">
    <source>
        <dbReference type="ARBA" id="ARBA00023242"/>
    </source>
</evidence>
<keyword evidence="3" id="KW-0804">Transcription</keyword>
<keyword evidence="2" id="KW-0238">DNA-binding</keyword>
<evidence type="ECO:0000256" key="2">
    <source>
        <dbReference type="ARBA" id="ARBA00023125"/>
    </source>
</evidence>
<gene>
    <name evidence="6" type="ORF">ASPVEDRAFT_49075</name>
</gene>
<dbReference type="CDD" id="cd00067">
    <property type="entry name" value="GAL4"/>
    <property type="match status" value="1"/>
</dbReference>
<dbReference type="CDD" id="cd12148">
    <property type="entry name" value="fungal_TF_MHR"/>
    <property type="match status" value="1"/>
</dbReference>
<reference evidence="7" key="1">
    <citation type="journal article" date="2017" name="Genome Biol.">
        <title>Comparative genomics reveals high biological diversity and specific adaptations in the industrially and medically important fungal genus Aspergillus.</title>
        <authorList>
            <person name="de Vries R.P."/>
            <person name="Riley R."/>
            <person name="Wiebenga A."/>
            <person name="Aguilar-Osorio G."/>
            <person name="Amillis S."/>
            <person name="Uchima C.A."/>
            <person name="Anderluh G."/>
            <person name="Asadollahi M."/>
            <person name="Askin M."/>
            <person name="Barry K."/>
            <person name="Battaglia E."/>
            <person name="Bayram O."/>
            <person name="Benocci T."/>
            <person name="Braus-Stromeyer S.A."/>
            <person name="Caldana C."/>
            <person name="Canovas D."/>
            <person name="Cerqueira G.C."/>
            <person name="Chen F."/>
            <person name="Chen W."/>
            <person name="Choi C."/>
            <person name="Clum A."/>
            <person name="Dos Santos R.A."/>
            <person name="Damasio A.R."/>
            <person name="Diallinas G."/>
            <person name="Emri T."/>
            <person name="Fekete E."/>
            <person name="Flipphi M."/>
            <person name="Freyberg S."/>
            <person name="Gallo A."/>
            <person name="Gournas C."/>
            <person name="Habgood R."/>
            <person name="Hainaut M."/>
            <person name="Harispe M.L."/>
            <person name="Henrissat B."/>
            <person name="Hilden K.S."/>
            <person name="Hope R."/>
            <person name="Hossain A."/>
            <person name="Karabika E."/>
            <person name="Karaffa L."/>
            <person name="Karanyi Z."/>
            <person name="Krasevec N."/>
            <person name="Kuo A."/>
            <person name="Kusch H."/>
            <person name="LaButti K."/>
            <person name="Lagendijk E.L."/>
            <person name="Lapidus A."/>
            <person name="Levasseur A."/>
            <person name="Lindquist E."/>
            <person name="Lipzen A."/>
            <person name="Logrieco A.F."/>
            <person name="MacCabe A."/>
            <person name="Maekelae M.R."/>
            <person name="Malavazi I."/>
            <person name="Melin P."/>
            <person name="Meyer V."/>
            <person name="Mielnichuk N."/>
            <person name="Miskei M."/>
            <person name="Molnar A.P."/>
            <person name="Mule G."/>
            <person name="Ngan C.Y."/>
            <person name="Orejas M."/>
            <person name="Orosz E."/>
            <person name="Ouedraogo J.P."/>
            <person name="Overkamp K.M."/>
            <person name="Park H.-S."/>
            <person name="Perrone G."/>
            <person name="Piumi F."/>
            <person name="Punt P.J."/>
            <person name="Ram A.F."/>
            <person name="Ramon A."/>
            <person name="Rauscher S."/>
            <person name="Record E."/>
            <person name="Riano-Pachon D.M."/>
            <person name="Robert V."/>
            <person name="Roehrig J."/>
            <person name="Ruller R."/>
            <person name="Salamov A."/>
            <person name="Salih N.S."/>
            <person name="Samson R.A."/>
            <person name="Sandor E."/>
            <person name="Sanguinetti M."/>
            <person name="Schuetze T."/>
            <person name="Sepcic K."/>
            <person name="Shelest E."/>
            <person name="Sherlock G."/>
            <person name="Sophianopoulou V."/>
            <person name="Squina F.M."/>
            <person name="Sun H."/>
            <person name="Susca A."/>
            <person name="Todd R.B."/>
            <person name="Tsang A."/>
            <person name="Unkles S.E."/>
            <person name="van de Wiele N."/>
            <person name="van Rossen-Uffink D."/>
            <person name="Oliveira J.V."/>
            <person name="Vesth T.C."/>
            <person name="Visser J."/>
            <person name="Yu J.-H."/>
            <person name="Zhou M."/>
            <person name="Andersen M.R."/>
            <person name="Archer D.B."/>
            <person name="Baker S.E."/>
            <person name="Benoit I."/>
            <person name="Brakhage A.A."/>
            <person name="Braus G.H."/>
            <person name="Fischer R."/>
            <person name="Frisvad J.C."/>
            <person name="Goldman G.H."/>
            <person name="Houbraken J."/>
            <person name="Oakley B."/>
            <person name="Pocsi I."/>
            <person name="Scazzocchio C."/>
            <person name="Seiboth B."/>
            <person name="vanKuyk P.A."/>
            <person name="Wortman J."/>
            <person name="Dyer P.S."/>
            <person name="Grigoriev I.V."/>
        </authorList>
    </citation>
    <scope>NUCLEOTIDE SEQUENCE [LARGE SCALE GENOMIC DNA]</scope>
    <source>
        <strain evidence="7">CBS 583.65</strain>
    </source>
</reference>
<dbReference type="AlphaFoldDB" id="A0A1L9P684"/>
<dbReference type="EMBL" id="KV878125">
    <property type="protein sequence ID" value="OJI97002.1"/>
    <property type="molecule type" value="Genomic_DNA"/>
</dbReference>
<evidence type="ECO:0000313" key="7">
    <source>
        <dbReference type="Proteomes" id="UP000184073"/>
    </source>
</evidence>
<dbReference type="InterPro" id="IPR001138">
    <property type="entry name" value="Zn2Cys6_DnaBD"/>
</dbReference>